<evidence type="ECO:0000313" key="3">
    <source>
        <dbReference type="Proteomes" id="UP001596072"/>
    </source>
</evidence>
<keyword evidence="3" id="KW-1185">Reference proteome</keyword>
<keyword evidence="1" id="KW-0472">Membrane</keyword>
<reference evidence="3" key="1">
    <citation type="journal article" date="2019" name="Int. J. Syst. Evol. Microbiol.">
        <title>The Global Catalogue of Microorganisms (GCM) 10K type strain sequencing project: providing services to taxonomists for standard genome sequencing and annotation.</title>
        <authorList>
            <consortium name="The Broad Institute Genomics Platform"/>
            <consortium name="The Broad Institute Genome Sequencing Center for Infectious Disease"/>
            <person name="Wu L."/>
            <person name="Ma J."/>
        </authorList>
    </citation>
    <scope>NUCLEOTIDE SEQUENCE [LARGE SCALE GENOMIC DNA]</scope>
    <source>
        <strain evidence="3">YIM 94188</strain>
    </source>
</reference>
<keyword evidence="1" id="KW-1133">Transmembrane helix</keyword>
<dbReference type="Proteomes" id="UP001596072">
    <property type="component" value="Unassembled WGS sequence"/>
</dbReference>
<dbReference type="EMBL" id="JBHSNS010000004">
    <property type="protein sequence ID" value="MFC5729483.1"/>
    <property type="molecule type" value="Genomic_DNA"/>
</dbReference>
<proteinExistence type="predicted"/>
<comment type="caution">
    <text evidence="2">The sequence shown here is derived from an EMBL/GenBank/DDBJ whole genome shotgun (WGS) entry which is preliminary data.</text>
</comment>
<feature type="transmembrane region" description="Helical" evidence="1">
    <location>
        <begin position="20"/>
        <end position="41"/>
    </location>
</feature>
<evidence type="ECO:0000256" key="1">
    <source>
        <dbReference type="SAM" id="Phobius"/>
    </source>
</evidence>
<keyword evidence="1" id="KW-0812">Transmembrane</keyword>
<sequence>MTVVDALLRWSRMSLTSLRTAITVGALTMLVGFAAVSLMTAPQAPVGGAEKVGLSSTPLNAMMERHRCSFTGFDREAVPSKAIVRTPEGETRLVSFDHGWAVFIGEAAGELVAVCLGAETREKPEQPR</sequence>
<gene>
    <name evidence="2" type="ORF">ACFPQB_11195</name>
</gene>
<name>A0ABW0ZK72_9ACTN</name>
<accession>A0ABW0ZK72</accession>
<protein>
    <submittedName>
        <fullName evidence="2">Uncharacterized protein</fullName>
    </submittedName>
</protein>
<dbReference type="RefSeq" id="WP_136433120.1">
    <property type="nucleotide sequence ID" value="NZ_JBHSNS010000004.1"/>
</dbReference>
<evidence type="ECO:0000313" key="2">
    <source>
        <dbReference type="EMBL" id="MFC5729483.1"/>
    </source>
</evidence>
<organism evidence="2 3">
    <name type="scientific">Nocardioides vastitatis</name>
    <dbReference type="NCBI Taxonomy" id="2568655"/>
    <lineage>
        <taxon>Bacteria</taxon>
        <taxon>Bacillati</taxon>
        <taxon>Actinomycetota</taxon>
        <taxon>Actinomycetes</taxon>
        <taxon>Propionibacteriales</taxon>
        <taxon>Nocardioidaceae</taxon>
        <taxon>Nocardioides</taxon>
    </lineage>
</organism>